<evidence type="ECO:0000313" key="2">
    <source>
        <dbReference type="EMBL" id="MEQ2243178.1"/>
    </source>
</evidence>
<feature type="region of interest" description="Disordered" evidence="1">
    <location>
        <begin position="24"/>
        <end position="44"/>
    </location>
</feature>
<dbReference type="EMBL" id="JAHRIQ010069754">
    <property type="protein sequence ID" value="MEQ2243178.1"/>
    <property type="molecule type" value="Genomic_DNA"/>
</dbReference>
<proteinExistence type="predicted"/>
<dbReference type="Proteomes" id="UP001482620">
    <property type="component" value="Unassembled WGS sequence"/>
</dbReference>
<name>A0ABV0UGB1_9TELE</name>
<reference evidence="2 3" key="1">
    <citation type="submission" date="2021-06" db="EMBL/GenBank/DDBJ databases">
        <authorList>
            <person name="Palmer J.M."/>
        </authorList>
    </citation>
    <scope>NUCLEOTIDE SEQUENCE [LARGE SCALE GENOMIC DNA]</scope>
    <source>
        <strain evidence="3">if_2019</strain>
        <tissue evidence="2">Muscle</tissue>
    </source>
</reference>
<keyword evidence="3" id="KW-1185">Reference proteome</keyword>
<gene>
    <name evidence="2" type="ORF">ILYODFUR_004407</name>
</gene>
<evidence type="ECO:0000256" key="1">
    <source>
        <dbReference type="SAM" id="MobiDB-lite"/>
    </source>
</evidence>
<comment type="caution">
    <text evidence="2">The sequence shown here is derived from an EMBL/GenBank/DDBJ whole genome shotgun (WGS) entry which is preliminary data.</text>
</comment>
<organism evidence="2 3">
    <name type="scientific">Ilyodon furcidens</name>
    <name type="common">goldbreast splitfin</name>
    <dbReference type="NCBI Taxonomy" id="33524"/>
    <lineage>
        <taxon>Eukaryota</taxon>
        <taxon>Metazoa</taxon>
        <taxon>Chordata</taxon>
        <taxon>Craniata</taxon>
        <taxon>Vertebrata</taxon>
        <taxon>Euteleostomi</taxon>
        <taxon>Actinopterygii</taxon>
        <taxon>Neopterygii</taxon>
        <taxon>Teleostei</taxon>
        <taxon>Neoteleostei</taxon>
        <taxon>Acanthomorphata</taxon>
        <taxon>Ovalentaria</taxon>
        <taxon>Atherinomorphae</taxon>
        <taxon>Cyprinodontiformes</taxon>
        <taxon>Goodeidae</taxon>
        <taxon>Ilyodon</taxon>
    </lineage>
</organism>
<accession>A0ABV0UGB1</accession>
<protein>
    <submittedName>
        <fullName evidence="2">Uncharacterized protein</fullName>
    </submittedName>
</protein>
<sequence length="97" mass="11246">MNGWMDGQTDGQLEVFTEQILPCNQTKTKHMRGPNKDEARASSKTWNQNRNIYCRLQLKALHAAEHDADEPSDDTCYSTLYQHHHQRFLVLDSRGSE</sequence>
<evidence type="ECO:0000313" key="3">
    <source>
        <dbReference type="Proteomes" id="UP001482620"/>
    </source>
</evidence>